<dbReference type="Gene3D" id="1.20.1270.50">
    <property type="entry name" value="Glycoside hydrolase family 38, central domain"/>
    <property type="match status" value="1"/>
</dbReference>
<dbReference type="Pfam" id="PF17677">
    <property type="entry name" value="Glyco_hydro38C2"/>
    <property type="match status" value="1"/>
</dbReference>
<dbReference type="SUPFAM" id="SSF88713">
    <property type="entry name" value="Glycoside hydrolase/deacetylase"/>
    <property type="match status" value="1"/>
</dbReference>
<evidence type="ECO:0000256" key="1">
    <source>
        <dbReference type="ARBA" id="ARBA00009792"/>
    </source>
</evidence>
<dbReference type="InterPro" id="IPR027291">
    <property type="entry name" value="Glyco_hydro_38_N_sf"/>
</dbReference>
<dbReference type="InterPro" id="IPR015341">
    <property type="entry name" value="Glyco_hydro_38_cen"/>
</dbReference>
<feature type="domain" description="Glycoside hydrolase family 38 central" evidence="5">
    <location>
        <begin position="531"/>
        <end position="607"/>
    </location>
</feature>
<dbReference type="InterPro" id="IPR011330">
    <property type="entry name" value="Glyco_hydro/deAcase_b/a-brl"/>
</dbReference>
<comment type="caution">
    <text evidence="6">The sequence shown here is derived from an EMBL/GenBank/DDBJ whole genome shotgun (WGS) entry which is preliminary data.</text>
</comment>
<protein>
    <submittedName>
        <fullName evidence="6">Alpha-mannosidase</fullName>
    </submittedName>
</protein>
<dbReference type="Proteomes" id="UP001597362">
    <property type="component" value="Unassembled WGS sequence"/>
</dbReference>
<evidence type="ECO:0000259" key="5">
    <source>
        <dbReference type="SMART" id="SM00872"/>
    </source>
</evidence>
<gene>
    <name evidence="6" type="ORF">ACFSJH_08500</name>
</gene>
<keyword evidence="4" id="KW-0326">Glycosidase</keyword>
<name>A0ABW4YJH3_9BACL</name>
<dbReference type="InterPro" id="IPR000602">
    <property type="entry name" value="Glyco_hydro_38_N"/>
</dbReference>
<dbReference type="Gene3D" id="3.20.110.10">
    <property type="entry name" value="Glycoside hydrolase 38, N terminal domain"/>
    <property type="match status" value="1"/>
</dbReference>
<dbReference type="EMBL" id="JBHUHO010000024">
    <property type="protein sequence ID" value="MFD2115767.1"/>
    <property type="molecule type" value="Genomic_DNA"/>
</dbReference>
<dbReference type="InterPro" id="IPR054723">
    <property type="entry name" value="Ams1-like_N"/>
</dbReference>
<sequence length="1058" mass="120413">MINEKMMGKTLSKLRHLTEVYAAYIFDEVDEVAMQHFETDEHMYAVPGEEVGWQATTTGEVWGKAWSTAWFKGNYQVPASLANQKLYVAATTGGHETMFWVDGQPRGLYNEGVLSGNLGNHKFERLTDGASAGATFELAFEAYAGHPLVGTQPYQTYDNNGTYDSNFKRTFQAVRIATCREDVKAFVFDLRTLNQMVQSEHIDEFRRGKIVHVLLDVFQVLVQFPEHVSEQQWRAPLSVARELMRPLLAQKNSSSAPSAGIIGHSHMDTAWLWTMKETIRKCARTYANALELMEQYPEYIFMQSSVFHLELMRRHYPALFARIKERIAEGRWEPNGGVWIEPDCNLTSGESLVRQFMKGQHYTREHFDYTADVFWLPDTFGYSAAIPQILHGVGINYFLTTKLTWNDTNTFPYDTFYWQGLDGSTVLTHFNDIHCWPDAETLLTKLYGKGQDFRSVRNEIQHKHVNDRRLISYGFGDGGGGPQYEMLEAARRVEDLEGVPKAKHMKVSSFMEQLEATSQRIPVYTGELYFEGHRGTLTQQHAIKWNNRKAEFAMRSLEFMQSWRLAQHLPITAQSDDLYETVLNNQFHDILPGTSLPEVHDEAVRQLEAVITTAQERIDEGMASAVAGNKDENSKAITVWNTLSFARTSPFVITAIADNVVVAEPAICQRVVSLTGEKQLIVSGVTLAPLHAQTLSLVTDEASTFEQGQRSAFQYDGTRLITPQARITFDEYGYIASFEDVQTGRQLRGNGHPLNGFLMGEDVPASWDNWDIDHDQALKMQLQTKLTKREVVADGPLQFRIRSTYEIGNHSSIEQDMIFHAHTLQIDFETIVDWQDKHQLLKVAFDVNIHRNKARHEVQFGHVERPTHRNTSYDQAMFEVSNYKWTDLSEHRYGVAILNDSSYGIAVEQSDIRLTLLKGGCHPDPRGDAGRHQLTYSFLPHRSGFSTEAVIQPAYELNVPLLMINGQLEQSFDSLVQVDVSNVLIETIKPAEADQAYVIRLYEAECSATSVRLTFGNQPQRVEITNMLEDTIEQLHLDGKKATIWMNAFEIKTIKVYV</sequence>
<reference evidence="7" key="1">
    <citation type="journal article" date="2019" name="Int. J. Syst. Evol. Microbiol.">
        <title>The Global Catalogue of Microorganisms (GCM) 10K type strain sequencing project: providing services to taxonomists for standard genome sequencing and annotation.</title>
        <authorList>
            <consortium name="The Broad Institute Genomics Platform"/>
            <consortium name="The Broad Institute Genome Sequencing Center for Infectious Disease"/>
            <person name="Wu L."/>
            <person name="Ma J."/>
        </authorList>
    </citation>
    <scope>NUCLEOTIDE SEQUENCE [LARGE SCALE GENOMIC DNA]</scope>
    <source>
        <strain evidence="7">GH52</strain>
    </source>
</reference>
<evidence type="ECO:0000313" key="6">
    <source>
        <dbReference type="EMBL" id="MFD2115767.1"/>
    </source>
</evidence>
<dbReference type="Pfam" id="PF01074">
    <property type="entry name" value="Glyco_hydro_38N"/>
    <property type="match status" value="1"/>
</dbReference>
<dbReference type="SUPFAM" id="SSF74650">
    <property type="entry name" value="Galactose mutarotase-like"/>
    <property type="match status" value="1"/>
</dbReference>
<comment type="similarity">
    <text evidence="1">Belongs to the glycosyl hydrolase 38 family.</text>
</comment>
<dbReference type="InterPro" id="IPR011013">
    <property type="entry name" value="Gal_mutarotase_sf_dom"/>
</dbReference>
<dbReference type="PANTHER" id="PTHR46017:SF1">
    <property type="entry name" value="ALPHA-MANNOSIDASE 2C1"/>
    <property type="match status" value="1"/>
</dbReference>
<keyword evidence="3" id="KW-0378">Hydrolase</keyword>
<proteinExistence type="inferred from homology"/>
<dbReference type="Gene3D" id="2.70.98.30">
    <property type="entry name" value="Golgi alpha-mannosidase II, domain 4"/>
    <property type="match status" value="1"/>
</dbReference>
<dbReference type="SMART" id="SM00872">
    <property type="entry name" value="Alpha-mann_mid"/>
    <property type="match status" value="1"/>
</dbReference>
<evidence type="ECO:0000256" key="4">
    <source>
        <dbReference type="ARBA" id="ARBA00023295"/>
    </source>
</evidence>
<dbReference type="Gene3D" id="2.60.40.2220">
    <property type="match status" value="1"/>
</dbReference>
<dbReference type="Pfam" id="PF09261">
    <property type="entry name" value="Alpha-mann_mid"/>
    <property type="match status" value="1"/>
</dbReference>
<evidence type="ECO:0000313" key="7">
    <source>
        <dbReference type="Proteomes" id="UP001597362"/>
    </source>
</evidence>
<dbReference type="Pfam" id="PF22907">
    <property type="entry name" value="Ams1-like_1st"/>
    <property type="match status" value="1"/>
</dbReference>
<keyword evidence="2" id="KW-0479">Metal-binding</keyword>
<dbReference type="Pfam" id="PF07748">
    <property type="entry name" value="Glyco_hydro_38C"/>
    <property type="match status" value="1"/>
</dbReference>
<dbReference type="RefSeq" id="WP_377771249.1">
    <property type="nucleotide sequence ID" value="NZ_JBHUHO010000024.1"/>
</dbReference>
<dbReference type="PANTHER" id="PTHR46017">
    <property type="entry name" value="ALPHA-MANNOSIDASE 2C1"/>
    <property type="match status" value="1"/>
</dbReference>
<organism evidence="6 7">
    <name type="scientific">Paenibacillus yanchengensis</name>
    <dbReference type="NCBI Taxonomy" id="2035833"/>
    <lineage>
        <taxon>Bacteria</taxon>
        <taxon>Bacillati</taxon>
        <taxon>Bacillota</taxon>
        <taxon>Bacilli</taxon>
        <taxon>Bacillales</taxon>
        <taxon>Paenibacillaceae</taxon>
        <taxon>Paenibacillus</taxon>
    </lineage>
</organism>
<evidence type="ECO:0000256" key="2">
    <source>
        <dbReference type="ARBA" id="ARBA00022723"/>
    </source>
</evidence>
<dbReference type="SUPFAM" id="SSF88688">
    <property type="entry name" value="Families 57/38 glycoside transferase middle domain"/>
    <property type="match status" value="1"/>
</dbReference>
<keyword evidence="7" id="KW-1185">Reference proteome</keyword>
<dbReference type="InterPro" id="IPR037094">
    <property type="entry name" value="Glyco_hydro_38_cen_sf"/>
</dbReference>
<dbReference type="InterPro" id="IPR011682">
    <property type="entry name" value="Glyco_hydro_38_C"/>
</dbReference>
<accession>A0ABW4YJH3</accession>
<dbReference type="InterPro" id="IPR041147">
    <property type="entry name" value="GH38_C"/>
</dbReference>
<dbReference type="CDD" id="cd10789">
    <property type="entry name" value="GH38N_AMII_ER_cytosolic"/>
    <property type="match status" value="1"/>
</dbReference>
<evidence type="ECO:0000256" key="3">
    <source>
        <dbReference type="ARBA" id="ARBA00022801"/>
    </source>
</evidence>
<dbReference type="InterPro" id="IPR028995">
    <property type="entry name" value="Glyco_hydro_57/38_cen_sf"/>
</dbReference>